<accession>A0A9X0WG98</accession>
<name>A0A9X0WG98_9GAMM</name>
<protein>
    <submittedName>
        <fullName evidence="1">Uncharacterized protein</fullName>
    </submittedName>
</protein>
<dbReference type="InterPro" id="IPR016181">
    <property type="entry name" value="Acyl_CoA_acyltransferase"/>
</dbReference>
<dbReference type="AlphaFoldDB" id="A0A9X0WG98"/>
<gene>
    <name evidence="1" type="ORF">CKO25_02925</name>
</gene>
<keyword evidence="2" id="KW-1185">Reference proteome</keyword>
<evidence type="ECO:0000313" key="2">
    <source>
        <dbReference type="Proteomes" id="UP001138802"/>
    </source>
</evidence>
<dbReference type="RefSeq" id="WP_200386438.1">
    <property type="nucleotide sequence ID" value="NZ_NRSD01000002.1"/>
</dbReference>
<dbReference type="EMBL" id="NRSD01000002">
    <property type="protein sequence ID" value="MBK1643627.1"/>
    <property type="molecule type" value="Genomic_DNA"/>
</dbReference>
<reference evidence="1 2" key="1">
    <citation type="journal article" date="2020" name="Microorganisms">
        <title>Osmotic Adaptation and Compatible Solute Biosynthesis of Phototrophic Bacteria as Revealed from Genome Analyses.</title>
        <authorList>
            <person name="Imhoff J.F."/>
            <person name="Rahn T."/>
            <person name="Kunzel S."/>
            <person name="Keller A."/>
            <person name="Neulinger S.C."/>
        </authorList>
    </citation>
    <scope>NUCLEOTIDE SEQUENCE [LARGE SCALE GENOMIC DNA]</scope>
    <source>
        <strain evidence="1 2">DSM 21303</strain>
    </source>
</reference>
<dbReference type="Proteomes" id="UP001138802">
    <property type="component" value="Unassembled WGS sequence"/>
</dbReference>
<sequence>MIEIRLGTEGDRGQILERMEEVYGVAPARRAERLWDWQWHQDPRLERPGYRGVVAVWRGHLIGNLATIPAGLFVDGAPCQAWWFVDVLVHWGLTRQALREHKRTAQPVMDSDQVPNLSRGIAAALFDHPAAGPIQLGKHVADPMARIGERVGFAPVAQSGGFHRRITLRHPIARVLGTQLGDLTGALIEQAMGPWPRPELPVEPHLGDFDARFDQLWQRVVQRYPAICQRDARLLNWRYRDHPDGGHHVLTVSDGQTLRGYCVVRAFDQGRRRRGKILDLLTAPEDQRARASLFAAALHELRRERVERAEIFVSDAALTSLVGALGFTPKLSKSGRPGPILARHLPAVAEPLYVTQGDGDGG</sequence>
<proteinExistence type="predicted"/>
<evidence type="ECO:0000313" key="1">
    <source>
        <dbReference type="EMBL" id="MBK1643627.1"/>
    </source>
</evidence>
<comment type="caution">
    <text evidence="1">The sequence shown here is derived from an EMBL/GenBank/DDBJ whole genome shotgun (WGS) entry which is preliminary data.</text>
</comment>
<organism evidence="1 2">
    <name type="scientific">Thiocapsa imhoffii</name>
    <dbReference type="NCBI Taxonomy" id="382777"/>
    <lineage>
        <taxon>Bacteria</taxon>
        <taxon>Pseudomonadati</taxon>
        <taxon>Pseudomonadota</taxon>
        <taxon>Gammaproteobacteria</taxon>
        <taxon>Chromatiales</taxon>
        <taxon>Chromatiaceae</taxon>
        <taxon>Thiocapsa</taxon>
    </lineage>
</organism>
<dbReference type="Gene3D" id="3.40.630.30">
    <property type="match status" value="1"/>
</dbReference>
<dbReference type="SUPFAM" id="SSF55729">
    <property type="entry name" value="Acyl-CoA N-acyltransferases (Nat)"/>
    <property type="match status" value="2"/>
</dbReference>